<evidence type="ECO:0000313" key="4">
    <source>
        <dbReference type="Proteomes" id="UP000176791"/>
    </source>
</evidence>
<gene>
    <name evidence="3" type="ORF">A3E73_02740</name>
</gene>
<dbReference type="SUPFAM" id="SSF53271">
    <property type="entry name" value="PRTase-like"/>
    <property type="match status" value="1"/>
</dbReference>
<dbReference type="Gene3D" id="3.40.50.2020">
    <property type="match status" value="1"/>
</dbReference>
<dbReference type="PANTHER" id="PTHR47505">
    <property type="entry name" value="DNA UTILIZATION PROTEIN YHGH"/>
    <property type="match status" value="1"/>
</dbReference>
<dbReference type="Pfam" id="PF00156">
    <property type="entry name" value="Pribosyltran"/>
    <property type="match status" value="1"/>
</dbReference>
<dbReference type="InterPro" id="IPR000836">
    <property type="entry name" value="PRTase_dom"/>
</dbReference>
<organism evidence="3 4">
    <name type="scientific">Candidatus Beckwithbacteria bacterium RIFCSPHIGHO2_12_FULL_47_17</name>
    <dbReference type="NCBI Taxonomy" id="1797460"/>
    <lineage>
        <taxon>Bacteria</taxon>
        <taxon>Candidatus Beckwithiibacteriota</taxon>
    </lineage>
</organism>
<protein>
    <recommendedName>
        <fullName evidence="2">Phosphoribosyltransferase domain-containing protein</fullName>
    </recommendedName>
</protein>
<dbReference type="PANTHER" id="PTHR47505:SF1">
    <property type="entry name" value="DNA UTILIZATION PROTEIN YHGH"/>
    <property type="match status" value="1"/>
</dbReference>
<evidence type="ECO:0000313" key="3">
    <source>
        <dbReference type="EMBL" id="OGD56328.1"/>
    </source>
</evidence>
<dbReference type="AlphaFoldDB" id="A0A1F5DME8"/>
<dbReference type="InterPro" id="IPR051910">
    <property type="entry name" value="ComF/GntX_DNA_util-trans"/>
</dbReference>
<proteinExistence type="inferred from homology"/>
<dbReference type="InterPro" id="IPR029057">
    <property type="entry name" value="PRTase-like"/>
</dbReference>
<sequence>MNIWDFIYPKKCLGCGRPGKYFCEQCLETVELSDECFNNHLSLFGYRGLIRETVKQLKFKFLKDIEEELQLLIESGLRRKLTQPNTELFREFLQLKPAVQPLPLFWFRQNRRGFNQAEMIAKIVANKLELKPGDYLERVKLTQPQSRLPREKRLTNVSGVFRAKTGRLPKAILLVDDVWTTGATMREAMKVLQENGVKEIWGLSLAR</sequence>
<comment type="caution">
    <text evidence="3">The sequence shown here is derived from an EMBL/GenBank/DDBJ whole genome shotgun (WGS) entry which is preliminary data.</text>
</comment>
<feature type="domain" description="Phosphoribosyltransferase" evidence="2">
    <location>
        <begin position="118"/>
        <end position="200"/>
    </location>
</feature>
<evidence type="ECO:0000256" key="1">
    <source>
        <dbReference type="ARBA" id="ARBA00008007"/>
    </source>
</evidence>
<dbReference type="STRING" id="1797460.A3E73_02740"/>
<reference evidence="3 4" key="1">
    <citation type="journal article" date="2016" name="Nat. Commun.">
        <title>Thousands of microbial genomes shed light on interconnected biogeochemical processes in an aquifer system.</title>
        <authorList>
            <person name="Anantharaman K."/>
            <person name="Brown C.T."/>
            <person name="Hug L.A."/>
            <person name="Sharon I."/>
            <person name="Castelle C.J."/>
            <person name="Probst A.J."/>
            <person name="Thomas B.C."/>
            <person name="Singh A."/>
            <person name="Wilkins M.J."/>
            <person name="Karaoz U."/>
            <person name="Brodie E.L."/>
            <person name="Williams K.H."/>
            <person name="Hubbard S.S."/>
            <person name="Banfield J.F."/>
        </authorList>
    </citation>
    <scope>NUCLEOTIDE SEQUENCE [LARGE SCALE GENOMIC DNA]</scope>
</reference>
<evidence type="ECO:0000259" key="2">
    <source>
        <dbReference type="Pfam" id="PF00156"/>
    </source>
</evidence>
<dbReference type="Proteomes" id="UP000176791">
    <property type="component" value="Unassembled WGS sequence"/>
</dbReference>
<name>A0A1F5DME8_9BACT</name>
<accession>A0A1F5DME8</accession>
<comment type="similarity">
    <text evidence="1">Belongs to the ComF/GntX family.</text>
</comment>
<dbReference type="CDD" id="cd06223">
    <property type="entry name" value="PRTases_typeI"/>
    <property type="match status" value="1"/>
</dbReference>
<dbReference type="EMBL" id="MEZN01000018">
    <property type="protein sequence ID" value="OGD56328.1"/>
    <property type="molecule type" value="Genomic_DNA"/>
</dbReference>